<evidence type="ECO:0000313" key="7">
    <source>
        <dbReference type="EMBL" id="OCS93362.1"/>
    </source>
</evidence>
<dbReference type="EMBL" id="MATO01000010">
    <property type="protein sequence ID" value="OCS93362.1"/>
    <property type="molecule type" value="Genomic_DNA"/>
</dbReference>
<keyword evidence="5" id="KW-0472">Membrane</keyword>
<evidence type="ECO:0000256" key="2">
    <source>
        <dbReference type="ARBA" id="ARBA00022670"/>
    </source>
</evidence>
<dbReference type="CDD" id="cd16891">
    <property type="entry name" value="CwlT-like"/>
    <property type="match status" value="1"/>
</dbReference>
<protein>
    <recommendedName>
        <fullName evidence="6">NlpC/P60 domain-containing protein</fullName>
    </recommendedName>
</protein>
<dbReference type="Gene3D" id="3.90.1720.10">
    <property type="entry name" value="endopeptidase domain like (from Nostoc punctiforme)"/>
    <property type="match status" value="1"/>
</dbReference>
<evidence type="ECO:0000313" key="8">
    <source>
        <dbReference type="Proteomes" id="UP000093482"/>
    </source>
</evidence>
<dbReference type="PANTHER" id="PTHR47053">
    <property type="entry name" value="MUREIN DD-ENDOPEPTIDASE MEPH-RELATED"/>
    <property type="match status" value="1"/>
</dbReference>
<feature type="transmembrane region" description="Helical" evidence="5">
    <location>
        <begin position="6"/>
        <end position="33"/>
    </location>
</feature>
<comment type="caution">
    <text evidence="7">The sequence shown here is derived from an EMBL/GenBank/DDBJ whole genome shotgun (WGS) entry which is preliminary data.</text>
</comment>
<name>A0A1C0Z1T7_9BACL</name>
<comment type="similarity">
    <text evidence="1">Belongs to the peptidase C40 family.</text>
</comment>
<proteinExistence type="inferred from homology"/>
<keyword evidence="5" id="KW-0812">Transmembrane</keyword>
<dbReference type="GO" id="GO:0006508">
    <property type="term" value="P:proteolysis"/>
    <property type="evidence" value="ECO:0007669"/>
    <property type="project" value="UniProtKB-KW"/>
</dbReference>
<accession>A0A1C0Z1T7</accession>
<dbReference type="Pfam" id="PF13702">
    <property type="entry name" value="Lysozyme_like"/>
    <property type="match status" value="1"/>
</dbReference>
<dbReference type="SUPFAM" id="SSF54001">
    <property type="entry name" value="Cysteine proteinases"/>
    <property type="match status" value="1"/>
</dbReference>
<dbReference type="InterPro" id="IPR038765">
    <property type="entry name" value="Papain-like_cys_pep_sf"/>
</dbReference>
<keyword evidence="8" id="KW-1185">Reference proteome</keyword>
<dbReference type="Pfam" id="PF00877">
    <property type="entry name" value="NLPC_P60"/>
    <property type="match status" value="1"/>
</dbReference>
<dbReference type="InterPro" id="IPR000064">
    <property type="entry name" value="NLP_P60_dom"/>
</dbReference>
<keyword evidence="4" id="KW-0788">Thiol protease</keyword>
<organism evidence="7 8">
    <name type="scientific">Caryophanon latum</name>
    <dbReference type="NCBI Taxonomy" id="33977"/>
    <lineage>
        <taxon>Bacteria</taxon>
        <taxon>Bacillati</taxon>
        <taxon>Bacillota</taxon>
        <taxon>Bacilli</taxon>
        <taxon>Bacillales</taxon>
        <taxon>Caryophanaceae</taxon>
        <taxon>Caryophanon</taxon>
    </lineage>
</organism>
<reference evidence="7 8" key="1">
    <citation type="submission" date="2016-07" db="EMBL/GenBank/DDBJ databases">
        <title>Caryophanon latum genome sequencing.</title>
        <authorList>
            <person name="Verma A."/>
            <person name="Pal Y."/>
            <person name="Krishnamurthi S."/>
        </authorList>
    </citation>
    <scope>NUCLEOTIDE SEQUENCE [LARGE SCALE GENOMIC DNA]</scope>
    <source>
        <strain evidence="7 8">DSM 14151</strain>
    </source>
</reference>
<sequence>MLGKVAILAGSGFSVLLPVFIVLGMLILIIAMFSAGSSQQQQLNGTIGVAQNLSPDVEKWRSLVVTEATNQGMDSYVDLILAIIQIESGGRGTRDIMQSSESAGHPRNYFQSEAESVRQGISYVKNIITILQAFNNGFENEARLIAQSYNFGSPFANYVGKRGGTYDLSIAEDYSRTVVAPSLGNTTGETYSYINTVSKSFNKPYLYRNGGNYFYGELVGQYLGRAATIGGDFAIVLAEVEKYNGWSYVWGGKSPTVGFDCSGLVGWGLQQIGISLPSPAANQYNMTMPISEAEAKPGDLIFFRGTYGGPNHISHVGFYIDASTMYDANGSGVGYHNWKSAYWQQYKPEIRRIAQ</sequence>
<gene>
    <name evidence="7" type="ORF">A6K76_05500</name>
</gene>
<dbReference type="SUPFAM" id="SSF53955">
    <property type="entry name" value="Lysozyme-like"/>
    <property type="match status" value="1"/>
</dbReference>
<dbReference type="InterPro" id="IPR051202">
    <property type="entry name" value="Peptidase_C40"/>
</dbReference>
<dbReference type="Gene3D" id="1.10.530.10">
    <property type="match status" value="1"/>
</dbReference>
<keyword evidence="2" id="KW-0645">Protease</keyword>
<evidence type="ECO:0000256" key="5">
    <source>
        <dbReference type="SAM" id="Phobius"/>
    </source>
</evidence>
<evidence type="ECO:0000259" key="6">
    <source>
        <dbReference type="PROSITE" id="PS51935"/>
    </source>
</evidence>
<dbReference type="InterPro" id="IPR047194">
    <property type="entry name" value="CwlT-like_lysozyme"/>
</dbReference>
<keyword evidence="5" id="KW-1133">Transmembrane helix</keyword>
<keyword evidence="3" id="KW-0378">Hydrolase</keyword>
<evidence type="ECO:0000256" key="3">
    <source>
        <dbReference type="ARBA" id="ARBA00022801"/>
    </source>
</evidence>
<dbReference type="Proteomes" id="UP000093482">
    <property type="component" value="Unassembled WGS sequence"/>
</dbReference>
<evidence type="ECO:0000256" key="1">
    <source>
        <dbReference type="ARBA" id="ARBA00007074"/>
    </source>
</evidence>
<dbReference type="GO" id="GO:0008234">
    <property type="term" value="F:cysteine-type peptidase activity"/>
    <property type="evidence" value="ECO:0007669"/>
    <property type="project" value="UniProtKB-KW"/>
</dbReference>
<dbReference type="InterPro" id="IPR023346">
    <property type="entry name" value="Lysozyme-like_dom_sf"/>
</dbReference>
<evidence type="ECO:0000256" key="4">
    <source>
        <dbReference type="ARBA" id="ARBA00022807"/>
    </source>
</evidence>
<feature type="domain" description="NlpC/P60" evidence="6">
    <location>
        <begin position="230"/>
        <end position="354"/>
    </location>
</feature>
<dbReference type="PROSITE" id="PS51935">
    <property type="entry name" value="NLPC_P60"/>
    <property type="match status" value="1"/>
</dbReference>
<dbReference type="PANTHER" id="PTHR47053:SF5">
    <property type="entry name" value="BIFUNCTIONAL MURAMIDASE_DL-ENDOPEPTIDASE CWLT"/>
    <property type="match status" value="1"/>
</dbReference>
<dbReference type="AlphaFoldDB" id="A0A1C0Z1T7"/>